<evidence type="ECO:0000256" key="1">
    <source>
        <dbReference type="SAM" id="Phobius"/>
    </source>
</evidence>
<proteinExistence type="predicted"/>
<comment type="caution">
    <text evidence="2">The sequence shown here is derived from an EMBL/GenBank/DDBJ whole genome shotgun (WGS) entry which is preliminary data.</text>
</comment>
<keyword evidence="4" id="KW-1185">Reference proteome</keyword>
<dbReference type="Proteomes" id="UP000054826">
    <property type="component" value="Unassembled WGS sequence"/>
</dbReference>
<protein>
    <submittedName>
        <fullName evidence="2">Uncharacterized protein</fullName>
    </submittedName>
</protein>
<accession>A0A0V1HB39</accession>
<feature type="transmembrane region" description="Helical" evidence="1">
    <location>
        <begin position="12"/>
        <end position="30"/>
    </location>
</feature>
<dbReference type="EMBL" id="JYDS01000416">
    <property type="protein sequence ID" value="KRZ07455.1"/>
    <property type="molecule type" value="Genomic_DNA"/>
</dbReference>
<organism evidence="2 4">
    <name type="scientific">Trichinella pseudospiralis</name>
    <name type="common">Parasitic roundworm</name>
    <dbReference type="NCBI Taxonomy" id="6337"/>
    <lineage>
        <taxon>Eukaryota</taxon>
        <taxon>Metazoa</taxon>
        <taxon>Ecdysozoa</taxon>
        <taxon>Nematoda</taxon>
        <taxon>Enoplea</taxon>
        <taxon>Dorylaimia</taxon>
        <taxon>Trichinellida</taxon>
        <taxon>Trichinellidae</taxon>
        <taxon>Trichinella</taxon>
    </lineage>
</organism>
<keyword evidence="1" id="KW-1133">Transmembrane helix</keyword>
<gene>
    <name evidence="2" type="ORF">T4B_7091</name>
    <name evidence="3" type="ORF">T4C_1019</name>
</gene>
<dbReference type="EMBL" id="JYDV01000019">
    <property type="protein sequence ID" value="KRZ41671.1"/>
    <property type="molecule type" value="Genomic_DNA"/>
</dbReference>
<dbReference type="Proteomes" id="UP000054805">
    <property type="component" value="Unassembled WGS sequence"/>
</dbReference>
<keyword evidence="1" id="KW-0812">Transmembrane</keyword>
<name>A0A0V1HB39_TRIPS</name>
<evidence type="ECO:0000313" key="4">
    <source>
        <dbReference type="Proteomes" id="UP000054805"/>
    </source>
</evidence>
<evidence type="ECO:0000313" key="3">
    <source>
        <dbReference type="EMBL" id="KRZ41671.1"/>
    </source>
</evidence>
<evidence type="ECO:0000313" key="2">
    <source>
        <dbReference type="EMBL" id="KRZ07455.1"/>
    </source>
</evidence>
<sequence length="119" mass="12858">MYCGPRKDSWQSIGMFTLGTSIGAVGYGLMGRVVLRFGNGLIGVDDAEGLRSGIDALCALGSQWYTYASCLCKLFELLTALQMASGAGLSQILTTVSNVMTWLRHINLCFRAARVEPRS</sequence>
<evidence type="ECO:0000313" key="5">
    <source>
        <dbReference type="Proteomes" id="UP000054826"/>
    </source>
</evidence>
<dbReference type="AlphaFoldDB" id="A0A0V1HB39"/>
<reference evidence="4 5" key="1">
    <citation type="submission" date="2015-01" db="EMBL/GenBank/DDBJ databases">
        <title>Evolution of Trichinella species and genotypes.</title>
        <authorList>
            <person name="Korhonen P.K."/>
            <person name="Edoardo P."/>
            <person name="Giuseppe L.R."/>
            <person name="Gasser R.B."/>
        </authorList>
    </citation>
    <scope>NUCLEOTIDE SEQUENCE [LARGE SCALE GENOMIC DNA]</scope>
    <source>
        <strain evidence="3">ISS176</strain>
        <strain evidence="2">ISS588</strain>
    </source>
</reference>
<keyword evidence="1" id="KW-0472">Membrane</keyword>